<keyword evidence="2" id="KW-0378">Hydrolase</keyword>
<dbReference type="FunFam" id="3.20.20.80:FF:000020">
    <property type="entry name" value="Beta-glucosidase 12"/>
    <property type="match status" value="1"/>
</dbReference>
<evidence type="ECO:0000256" key="5">
    <source>
        <dbReference type="SAM" id="SignalP"/>
    </source>
</evidence>
<dbReference type="PANTHER" id="PTHR10353:SF137">
    <property type="entry name" value="MYROSINASE 3-RELATED"/>
    <property type="match status" value="1"/>
</dbReference>
<dbReference type="GO" id="GO:0008422">
    <property type="term" value="F:beta-glucosidase activity"/>
    <property type="evidence" value="ECO:0007669"/>
    <property type="project" value="TreeGrafter"/>
</dbReference>
<dbReference type="RefSeq" id="XP_022960672.1">
    <property type="nucleotide sequence ID" value="XM_023104904.1"/>
</dbReference>
<evidence type="ECO:0000256" key="2">
    <source>
        <dbReference type="ARBA" id="ARBA00022801"/>
    </source>
</evidence>
<comment type="similarity">
    <text evidence="1 4">Belongs to the glycosyl hydrolase 1 family.</text>
</comment>
<evidence type="ECO:0000256" key="3">
    <source>
        <dbReference type="ARBA" id="ARBA00023295"/>
    </source>
</evidence>
<dbReference type="InterPro" id="IPR017853">
    <property type="entry name" value="GH"/>
</dbReference>
<proteinExistence type="inferred from homology"/>
<dbReference type="InterPro" id="IPR001360">
    <property type="entry name" value="Glyco_hydro_1"/>
</dbReference>
<evidence type="ECO:0000256" key="1">
    <source>
        <dbReference type="ARBA" id="ARBA00010838"/>
    </source>
</evidence>
<protein>
    <submittedName>
        <fullName evidence="7">Beta-glucosidase 12-like isoform X1</fullName>
    </submittedName>
</protein>
<dbReference type="KEGG" id="cmos:111461393"/>
<feature type="chain" id="PRO_5026805449" evidence="5">
    <location>
        <begin position="25"/>
        <end position="512"/>
    </location>
</feature>
<dbReference type="InterPro" id="IPR033132">
    <property type="entry name" value="GH_1_N_CS"/>
</dbReference>
<dbReference type="PRINTS" id="PR00131">
    <property type="entry name" value="GLHYDRLASE1"/>
</dbReference>
<keyword evidence="5" id="KW-0732">Signal</keyword>
<dbReference type="SUPFAM" id="SSF51445">
    <property type="entry name" value="(Trans)glycosidases"/>
    <property type="match status" value="1"/>
</dbReference>
<evidence type="ECO:0000313" key="7">
    <source>
        <dbReference type="RefSeq" id="XP_022960672.1"/>
    </source>
</evidence>
<accession>A0A6J1H828</accession>
<dbReference type="Proteomes" id="UP000504609">
    <property type="component" value="Unplaced"/>
</dbReference>
<name>A0A6J1H828_CUCMO</name>
<keyword evidence="6" id="KW-1185">Reference proteome</keyword>
<feature type="signal peptide" evidence="5">
    <location>
        <begin position="1"/>
        <end position="24"/>
    </location>
</feature>
<dbReference type="AlphaFoldDB" id="A0A6J1H828"/>
<dbReference type="PROSITE" id="PS00653">
    <property type="entry name" value="GLYCOSYL_HYDROL_F1_2"/>
    <property type="match status" value="1"/>
</dbReference>
<reference evidence="7" key="1">
    <citation type="submission" date="2025-08" db="UniProtKB">
        <authorList>
            <consortium name="RefSeq"/>
        </authorList>
    </citation>
    <scope>IDENTIFICATION</scope>
    <source>
        <tissue evidence="7">Young leaves</tissue>
    </source>
</reference>
<dbReference type="GeneID" id="111461393"/>
<evidence type="ECO:0000313" key="6">
    <source>
        <dbReference type="Proteomes" id="UP000504609"/>
    </source>
</evidence>
<dbReference type="GO" id="GO:0005975">
    <property type="term" value="P:carbohydrate metabolic process"/>
    <property type="evidence" value="ECO:0007669"/>
    <property type="project" value="InterPro"/>
</dbReference>
<sequence>MASKHTSNLLSLACMLVIVVVSKAAVEPSHPIDAVRRSSFPKGFIFGSSSSAYQYEGAAFKYGKGPSIWDTYTHQHPERIADRSNGDIATNSYHRYKEDVAIIKRIGFDAYRFSISWPRVLPQGKLSGGVNKEGIEYYNNLINELHAHGIKPYVTLFHWDLPQALQDEYQGFLSHRVISDFRDYVDICFKEFGDRVKHWITLNEQYIFITSGYVFGKFAPGRCSSWQPFNCLGGDSGTEPYIVGHNQILSHATAVKVYKTKYQAHQKGEIGVTLFSNWFVPYSDAKADKEATSRALDFSLGWFLHPLVYGDYPPSMRTLVKERLPKFTNKERILISNSFDFIGINYYTANYAKDDSNATSANTSYVNDIRATLTRVGDRGGVSIGPKVNASSWLAAYPVGLKKLMIYIKNVYKNPVIYITENGSRDFNSLKVDELIKDVVRVKYFHDHLKNLHESIKAGVRVKGYFVWSLLDVFEWSRGFTIRFGVVYIDYKNGLKRIPKESAKWFRNFLST</sequence>
<keyword evidence="3" id="KW-0326">Glycosidase</keyword>
<gene>
    <name evidence="7" type="primary">LOC111461393</name>
</gene>
<dbReference type="Pfam" id="PF00232">
    <property type="entry name" value="Glyco_hydro_1"/>
    <property type="match status" value="1"/>
</dbReference>
<evidence type="ECO:0000256" key="4">
    <source>
        <dbReference type="RuleBase" id="RU003690"/>
    </source>
</evidence>
<organism evidence="6 7">
    <name type="scientific">Cucurbita moschata</name>
    <name type="common">Winter crookneck squash</name>
    <name type="synonym">Cucurbita pepo var. moschata</name>
    <dbReference type="NCBI Taxonomy" id="3662"/>
    <lineage>
        <taxon>Eukaryota</taxon>
        <taxon>Viridiplantae</taxon>
        <taxon>Streptophyta</taxon>
        <taxon>Embryophyta</taxon>
        <taxon>Tracheophyta</taxon>
        <taxon>Spermatophyta</taxon>
        <taxon>Magnoliopsida</taxon>
        <taxon>eudicotyledons</taxon>
        <taxon>Gunneridae</taxon>
        <taxon>Pentapetalae</taxon>
        <taxon>rosids</taxon>
        <taxon>fabids</taxon>
        <taxon>Cucurbitales</taxon>
        <taxon>Cucurbitaceae</taxon>
        <taxon>Cucurbiteae</taxon>
        <taxon>Cucurbita</taxon>
    </lineage>
</organism>
<dbReference type="Gene3D" id="3.20.20.80">
    <property type="entry name" value="Glycosidases"/>
    <property type="match status" value="1"/>
</dbReference>
<dbReference type="PANTHER" id="PTHR10353">
    <property type="entry name" value="GLYCOSYL HYDROLASE"/>
    <property type="match status" value="1"/>
</dbReference>